<reference evidence="5" key="1">
    <citation type="submission" date="2017-09" db="EMBL/GenBank/DDBJ databases">
        <authorList>
            <person name="Varghese N."/>
            <person name="Submissions S."/>
        </authorList>
    </citation>
    <scope>NUCLEOTIDE SEQUENCE [LARGE SCALE GENOMIC DNA]</scope>
    <source>
        <strain evidence="5">DSM 29961</strain>
    </source>
</reference>
<evidence type="ECO:0000256" key="1">
    <source>
        <dbReference type="PIRSR" id="PIRSR640198-1"/>
    </source>
</evidence>
<dbReference type="OrthoDB" id="9813719at2"/>
<evidence type="ECO:0000259" key="3">
    <source>
        <dbReference type="PROSITE" id="PS51459"/>
    </source>
</evidence>
<accession>A0A286GDP0</accession>
<protein>
    <submittedName>
        <fullName evidence="4">Fic/DOC family protein</fullName>
    </submittedName>
</protein>
<feature type="active site" evidence="1">
    <location>
        <position position="184"/>
    </location>
</feature>
<evidence type="ECO:0000256" key="2">
    <source>
        <dbReference type="PIRSR" id="PIRSR640198-3"/>
    </source>
</evidence>
<feature type="site" description="Important for autoinhibition of adenylyltransferase activity" evidence="2">
    <location>
        <position position="43"/>
    </location>
</feature>
<dbReference type="AlphaFoldDB" id="A0A286GDP0"/>
<organism evidence="4 5">
    <name type="scientific">Spirosoma fluviale</name>
    <dbReference type="NCBI Taxonomy" id="1597977"/>
    <lineage>
        <taxon>Bacteria</taxon>
        <taxon>Pseudomonadati</taxon>
        <taxon>Bacteroidota</taxon>
        <taxon>Cytophagia</taxon>
        <taxon>Cytophagales</taxon>
        <taxon>Cytophagaceae</taxon>
        <taxon>Spirosoma</taxon>
    </lineage>
</organism>
<feature type="domain" description="Fido" evidence="3">
    <location>
        <begin position="93"/>
        <end position="242"/>
    </location>
</feature>
<dbReference type="InterPro" id="IPR036597">
    <property type="entry name" value="Fido-like_dom_sf"/>
</dbReference>
<dbReference type="Gene3D" id="1.10.3290.10">
    <property type="entry name" value="Fido-like domain"/>
    <property type="match status" value="1"/>
</dbReference>
<keyword evidence="5" id="KW-1185">Reference proteome</keyword>
<gene>
    <name evidence="4" type="ORF">SAMN06269250_4556</name>
</gene>
<dbReference type="InterPro" id="IPR003812">
    <property type="entry name" value="Fido"/>
</dbReference>
<proteinExistence type="predicted"/>
<dbReference type="SUPFAM" id="SSF140931">
    <property type="entry name" value="Fic-like"/>
    <property type="match status" value="1"/>
</dbReference>
<dbReference type="PANTHER" id="PTHR13504:SF38">
    <property type="entry name" value="FIDO DOMAIN-CONTAINING PROTEIN"/>
    <property type="match status" value="1"/>
</dbReference>
<dbReference type="PROSITE" id="PS51459">
    <property type="entry name" value="FIDO"/>
    <property type="match status" value="1"/>
</dbReference>
<dbReference type="RefSeq" id="WP_097128565.1">
    <property type="nucleotide sequence ID" value="NZ_OCNH01000003.1"/>
</dbReference>
<dbReference type="EMBL" id="OCNH01000003">
    <property type="protein sequence ID" value="SOD93617.1"/>
    <property type="molecule type" value="Genomic_DNA"/>
</dbReference>
<sequence>MKVDVTTETLPQLLNRYRAATGDVTTYTFNTHCLLTYHSTAIEGSSLTFSQVQALLTESGLLTGLPVLDQLLLLDHYKALNEVLLLASQREPINRAALQRLASILMHQTGGLKHSLLSSFDTSKGELRIDSTMAGRRQLVEAHKLPAALDALLREVNTAVSLLKTPRQLYDLSFKTHFQLLTLHPFGAGNGLMARLLMNYIQQYHQLPLSLIYADSRTAYLKSLDASWQQKTPASIIDFMHRQLIRFLQEEGGNSSRS</sequence>
<dbReference type="PANTHER" id="PTHR13504">
    <property type="entry name" value="FIDO DOMAIN-CONTAINING PROTEIN DDB_G0283145"/>
    <property type="match status" value="1"/>
</dbReference>
<evidence type="ECO:0000313" key="4">
    <source>
        <dbReference type="EMBL" id="SOD93617.1"/>
    </source>
</evidence>
<dbReference type="InterPro" id="IPR040198">
    <property type="entry name" value="Fido_containing"/>
</dbReference>
<dbReference type="Pfam" id="PF02661">
    <property type="entry name" value="Fic"/>
    <property type="match status" value="1"/>
</dbReference>
<evidence type="ECO:0000313" key="5">
    <source>
        <dbReference type="Proteomes" id="UP000219452"/>
    </source>
</evidence>
<dbReference type="Proteomes" id="UP000219452">
    <property type="component" value="Unassembled WGS sequence"/>
</dbReference>
<name>A0A286GDP0_9BACT</name>